<dbReference type="Pfam" id="PF13855">
    <property type="entry name" value="LRR_8"/>
    <property type="match status" value="1"/>
</dbReference>
<dbReference type="PROSITE" id="PS51450">
    <property type="entry name" value="LRR"/>
    <property type="match status" value="2"/>
</dbReference>
<evidence type="ECO:0000313" key="4">
    <source>
        <dbReference type="Proteomes" id="UP000591131"/>
    </source>
</evidence>
<dbReference type="AlphaFoldDB" id="A0A7J6MJA3"/>
<dbReference type="Gene3D" id="3.80.10.10">
    <property type="entry name" value="Ribonuclease Inhibitor"/>
    <property type="match status" value="1"/>
</dbReference>
<dbReference type="GO" id="GO:0005737">
    <property type="term" value="C:cytoplasm"/>
    <property type="evidence" value="ECO:0007669"/>
    <property type="project" value="TreeGrafter"/>
</dbReference>
<proteinExistence type="predicted"/>
<keyword evidence="4" id="KW-1185">Reference proteome</keyword>
<dbReference type="PANTHER" id="PTHR15454">
    <property type="entry name" value="NISCHARIN RELATED"/>
    <property type="match status" value="1"/>
</dbReference>
<dbReference type="OrthoDB" id="2160613at2759"/>
<name>A0A7J6MJA3_PERCH</name>
<accession>A0A7J6MJA3</accession>
<keyword evidence="1" id="KW-0433">Leucine-rich repeat</keyword>
<evidence type="ECO:0000256" key="1">
    <source>
        <dbReference type="ARBA" id="ARBA00022614"/>
    </source>
</evidence>
<sequence length="241" mass="26596">MANKIDLDTILDLTGQFDPMTVAVLDLSDKGLEEIPDCIGECMNVVYINLSNNRIEGGGLKRLVMLSCLSHLDLSNNKITKVTDDLRGLRSLRTINLDGNAIRSVSDLKGLASCPQLERVSIRRCPLEKESFVSLATKLRAIVPGLKRLNGIDAIEESKMPLEACKLSAMGACQMVDETLSRANAELSKPWIEDELQRATDRLYSHHFESHNMRMIDDILSLGKGQQEEEEALRAATVAGS</sequence>
<dbReference type="Proteomes" id="UP000591131">
    <property type="component" value="Unassembled WGS sequence"/>
</dbReference>
<organism evidence="3 4">
    <name type="scientific">Perkinsus chesapeaki</name>
    <name type="common">Clam parasite</name>
    <name type="synonym">Perkinsus andrewsi</name>
    <dbReference type="NCBI Taxonomy" id="330153"/>
    <lineage>
        <taxon>Eukaryota</taxon>
        <taxon>Sar</taxon>
        <taxon>Alveolata</taxon>
        <taxon>Perkinsozoa</taxon>
        <taxon>Perkinsea</taxon>
        <taxon>Perkinsida</taxon>
        <taxon>Perkinsidae</taxon>
        <taxon>Perkinsus</taxon>
    </lineage>
</organism>
<protein>
    <submittedName>
        <fullName evidence="3">Splicing factor 3B subunit 1</fullName>
    </submittedName>
</protein>
<dbReference type="InterPro" id="IPR032675">
    <property type="entry name" value="LRR_dom_sf"/>
</dbReference>
<evidence type="ECO:0000313" key="3">
    <source>
        <dbReference type="EMBL" id="KAF4671061.1"/>
    </source>
</evidence>
<keyword evidence="2" id="KW-0677">Repeat</keyword>
<dbReference type="SMART" id="SM00369">
    <property type="entry name" value="LRR_TYP"/>
    <property type="match status" value="2"/>
</dbReference>
<dbReference type="InterPro" id="IPR003591">
    <property type="entry name" value="Leu-rich_rpt_typical-subtyp"/>
</dbReference>
<gene>
    <name evidence="3" type="primary">SF3B1_1</name>
    <name evidence="3" type="ORF">FOL47_001726</name>
</gene>
<evidence type="ECO:0000256" key="2">
    <source>
        <dbReference type="ARBA" id="ARBA00022737"/>
    </source>
</evidence>
<reference evidence="3 4" key="1">
    <citation type="submission" date="2020-04" db="EMBL/GenBank/DDBJ databases">
        <title>Perkinsus chesapeaki whole genome sequence.</title>
        <authorList>
            <person name="Bogema D.R."/>
        </authorList>
    </citation>
    <scope>NUCLEOTIDE SEQUENCE [LARGE SCALE GENOMIC DNA]</scope>
    <source>
        <strain evidence="3">ATCC PRA-425</strain>
    </source>
</reference>
<dbReference type="InterPro" id="IPR001611">
    <property type="entry name" value="Leu-rich_rpt"/>
</dbReference>
<dbReference type="EMBL" id="JAAPAO010000142">
    <property type="protein sequence ID" value="KAF4671061.1"/>
    <property type="molecule type" value="Genomic_DNA"/>
</dbReference>
<dbReference type="SUPFAM" id="SSF52058">
    <property type="entry name" value="L domain-like"/>
    <property type="match status" value="1"/>
</dbReference>
<comment type="caution">
    <text evidence="3">The sequence shown here is derived from an EMBL/GenBank/DDBJ whole genome shotgun (WGS) entry which is preliminary data.</text>
</comment>